<dbReference type="Proteomes" id="UP000596660">
    <property type="component" value="Unplaced"/>
</dbReference>
<dbReference type="InterPro" id="IPR003656">
    <property type="entry name" value="Znf_BED"/>
</dbReference>
<keyword evidence="6" id="KW-0804">Transcription</keyword>
<keyword evidence="3" id="KW-0862">Zinc</keyword>
<reference evidence="10" key="1">
    <citation type="journal article" date="2017" name="Nature">
        <title>The genome of Chenopodium quinoa.</title>
        <authorList>
            <person name="Jarvis D.E."/>
            <person name="Ho Y.S."/>
            <person name="Lightfoot D.J."/>
            <person name="Schmoeckel S.M."/>
            <person name="Li B."/>
            <person name="Borm T.J.A."/>
            <person name="Ohyanagi H."/>
            <person name="Mineta K."/>
            <person name="Michell C.T."/>
            <person name="Saber N."/>
            <person name="Kharbatia N.M."/>
            <person name="Rupper R.R."/>
            <person name="Sharp A.R."/>
            <person name="Dally N."/>
            <person name="Boughton B.A."/>
            <person name="Woo Y.H."/>
            <person name="Gao G."/>
            <person name="Schijlen E.G.W.M."/>
            <person name="Guo X."/>
            <person name="Momin A.A."/>
            <person name="Negrao S."/>
            <person name="Al-Babili S."/>
            <person name="Gehring C."/>
            <person name="Roessner U."/>
            <person name="Jung C."/>
            <person name="Murphy K."/>
            <person name="Arold S.T."/>
            <person name="Gojobori T."/>
            <person name="van der Linden C.G."/>
            <person name="van Loo E.N."/>
            <person name="Jellen E.N."/>
            <person name="Maughan P.J."/>
            <person name="Tester M."/>
        </authorList>
    </citation>
    <scope>NUCLEOTIDE SEQUENCE [LARGE SCALE GENOMIC DNA]</scope>
    <source>
        <strain evidence="10">cv. PI 614886</strain>
    </source>
</reference>
<dbReference type="Pfam" id="PF02892">
    <property type="entry name" value="zf-BED"/>
    <property type="match status" value="1"/>
</dbReference>
<dbReference type="SUPFAM" id="SSF57667">
    <property type="entry name" value="beta-beta-alpha zinc fingers"/>
    <property type="match status" value="1"/>
</dbReference>
<evidence type="ECO:0000256" key="8">
    <source>
        <dbReference type="SAM" id="MobiDB-lite"/>
    </source>
</evidence>
<proteinExistence type="predicted"/>
<evidence type="ECO:0000256" key="5">
    <source>
        <dbReference type="ARBA" id="ARBA00023125"/>
    </source>
</evidence>
<dbReference type="InterPro" id="IPR036236">
    <property type="entry name" value="Znf_C2H2_sf"/>
</dbReference>
<evidence type="ECO:0000256" key="7">
    <source>
        <dbReference type="PROSITE-ProRule" id="PRU00027"/>
    </source>
</evidence>
<dbReference type="InterPro" id="IPR052035">
    <property type="entry name" value="ZnF_BED_domain_contain"/>
</dbReference>
<keyword evidence="2 7" id="KW-0863">Zinc-finger</keyword>
<feature type="region of interest" description="Disordered" evidence="8">
    <location>
        <begin position="129"/>
        <end position="191"/>
    </location>
</feature>
<dbReference type="AlphaFoldDB" id="A0A803MIG7"/>
<dbReference type="SUPFAM" id="SSF53098">
    <property type="entry name" value="Ribonuclease H-like"/>
    <property type="match status" value="1"/>
</dbReference>
<keyword evidence="4" id="KW-0805">Transcription regulation</keyword>
<feature type="region of interest" description="Disordered" evidence="8">
    <location>
        <begin position="535"/>
        <end position="554"/>
    </location>
</feature>
<accession>A0A803MIG7</accession>
<dbReference type="InterPro" id="IPR025525">
    <property type="entry name" value="hAT-like_transposase_RNase-H"/>
</dbReference>
<dbReference type="InterPro" id="IPR012337">
    <property type="entry name" value="RNaseH-like_sf"/>
</dbReference>
<keyword evidence="5" id="KW-0238">DNA-binding</keyword>
<dbReference type="EnsemblPlants" id="AUR62029915-RA">
    <property type="protein sequence ID" value="AUR62029915-RA:cds"/>
    <property type="gene ID" value="AUR62029915"/>
</dbReference>
<dbReference type="GO" id="GO:0003677">
    <property type="term" value="F:DNA binding"/>
    <property type="evidence" value="ECO:0007669"/>
    <property type="project" value="UniProtKB-KW"/>
</dbReference>
<dbReference type="Gramene" id="AUR62029915-RA">
    <property type="protein sequence ID" value="AUR62029915-RA:cds"/>
    <property type="gene ID" value="AUR62029915"/>
</dbReference>
<evidence type="ECO:0000313" key="10">
    <source>
        <dbReference type="EnsemblPlants" id="AUR62029915-RA:cds"/>
    </source>
</evidence>
<keyword evidence="1" id="KW-0479">Metal-binding</keyword>
<dbReference type="Pfam" id="PF14372">
    <property type="entry name" value="hAT-like_RNase-H"/>
    <property type="match status" value="1"/>
</dbReference>
<protein>
    <recommendedName>
        <fullName evidence="9">BED-type domain-containing protein</fullName>
    </recommendedName>
</protein>
<keyword evidence="11" id="KW-1185">Reference proteome</keyword>
<feature type="domain" description="BED-type" evidence="9">
    <location>
        <begin position="188"/>
        <end position="244"/>
    </location>
</feature>
<dbReference type="GO" id="GO:0008270">
    <property type="term" value="F:zinc ion binding"/>
    <property type="evidence" value="ECO:0007669"/>
    <property type="project" value="UniProtKB-KW"/>
</dbReference>
<evidence type="ECO:0000256" key="1">
    <source>
        <dbReference type="ARBA" id="ARBA00022723"/>
    </source>
</evidence>
<evidence type="ECO:0000256" key="6">
    <source>
        <dbReference type="ARBA" id="ARBA00023163"/>
    </source>
</evidence>
<dbReference type="PANTHER" id="PTHR46481">
    <property type="entry name" value="ZINC FINGER BED DOMAIN-CONTAINING PROTEIN 4"/>
    <property type="match status" value="1"/>
</dbReference>
<dbReference type="PROSITE" id="PS50808">
    <property type="entry name" value="ZF_BED"/>
    <property type="match status" value="1"/>
</dbReference>
<name>A0A803MIG7_CHEQI</name>
<sequence>MQSLGVHSMSSIVLLLEERLRVPVYGTGSQVATRFTRCGHDTLFLPTLLPLWVLHFNNNVCSVLISTVVPIKKYDPRQADLKERAINLVPVVVENSDKMVLRPVGVYSTIAGASSVEGVKVGNEKEMTGKMSTFDDDSDDLMETNSSQVVEAQDSDEAEVLEKAPKIWPKKKRAGKKPKAEKEGGKRKKPSNAWEHFKVIKTDPNHAKCLYCGAIIGCDPKNGTNGMNRHTDRCKKSPFYKDKSQTILDFESRTKINTDGSVQTVNVPKLWRFNHDKIRKALAKMLIVDELPFAFVEREDTWTSGQNLSYMCLTAHFIDDDWKLHKRIINFCPVAGHSGELIDGLKDVNVSVLKVRAAVKYVRSSPSRLQKFKSCVEEENITYKELMKQPMGGAPDDEDWNKIQSFLPFLEIFYNATLKLPGSRYVTENTFVEEIYDIGYTIYDYASDPNDDVKNMAIKIKLKFDKYWANAHNINILMFIALILDPRNKMKYTEHIVRNSYDVSNSYILCQRIQDTLNSLYDCYAQKVESSSTNIASTSQSEMGGKEQKKGSNNVSRLRDSFVREIGNDSSSKGMTELENRCFAFAGYTAGVLLLTVE</sequence>
<organism evidence="10 11">
    <name type="scientific">Chenopodium quinoa</name>
    <name type="common">Quinoa</name>
    <dbReference type="NCBI Taxonomy" id="63459"/>
    <lineage>
        <taxon>Eukaryota</taxon>
        <taxon>Viridiplantae</taxon>
        <taxon>Streptophyta</taxon>
        <taxon>Embryophyta</taxon>
        <taxon>Tracheophyta</taxon>
        <taxon>Spermatophyta</taxon>
        <taxon>Magnoliopsida</taxon>
        <taxon>eudicotyledons</taxon>
        <taxon>Gunneridae</taxon>
        <taxon>Pentapetalae</taxon>
        <taxon>Caryophyllales</taxon>
        <taxon>Chenopodiaceae</taxon>
        <taxon>Chenopodioideae</taxon>
        <taxon>Atripliceae</taxon>
        <taxon>Chenopodium</taxon>
    </lineage>
</organism>
<evidence type="ECO:0000259" key="9">
    <source>
        <dbReference type="PROSITE" id="PS50808"/>
    </source>
</evidence>
<evidence type="ECO:0000256" key="2">
    <source>
        <dbReference type="ARBA" id="ARBA00022771"/>
    </source>
</evidence>
<evidence type="ECO:0000256" key="3">
    <source>
        <dbReference type="ARBA" id="ARBA00022833"/>
    </source>
</evidence>
<reference evidence="10" key="2">
    <citation type="submission" date="2021-03" db="UniProtKB">
        <authorList>
            <consortium name="EnsemblPlants"/>
        </authorList>
    </citation>
    <scope>IDENTIFICATION</scope>
</reference>
<evidence type="ECO:0000313" key="11">
    <source>
        <dbReference type="Proteomes" id="UP000596660"/>
    </source>
</evidence>
<feature type="compositionally biased region" description="Basic residues" evidence="8">
    <location>
        <begin position="168"/>
        <end position="177"/>
    </location>
</feature>
<dbReference type="SMART" id="SM00614">
    <property type="entry name" value="ZnF_BED"/>
    <property type="match status" value="1"/>
</dbReference>
<evidence type="ECO:0000256" key="4">
    <source>
        <dbReference type="ARBA" id="ARBA00023015"/>
    </source>
</evidence>
<dbReference type="PANTHER" id="PTHR46481:SF8">
    <property type="entry name" value="ZINC FINGER BED DOMAIN-CONTAINING PROTEIN RICESLEEPER 1-LIKE"/>
    <property type="match status" value="1"/>
</dbReference>